<evidence type="ECO:0000256" key="1">
    <source>
        <dbReference type="SAM" id="Phobius"/>
    </source>
</evidence>
<protein>
    <submittedName>
        <fullName evidence="2">Uncharacterized protein</fullName>
    </submittedName>
</protein>
<name>U4R3V1_9FIRM</name>
<organism evidence="2 3">
    <name type="scientific">Ruminiclostridium papyrosolvens C7</name>
    <dbReference type="NCBI Taxonomy" id="1330534"/>
    <lineage>
        <taxon>Bacteria</taxon>
        <taxon>Bacillati</taxon>
        <taxon>Bacillota</taxon>
        <taxon>Clostridia</taxon>
        <taxon>Eubacteriales</taxon>
        <taxon>Oscillospiraceae</taxon>
        <taxon>Ruminiclostridium</taxon>
    </lineage>
</organism>
<dbReference type="Pfam" id="PF22564">
    <property type="entry name" value="HAAS"/>
    <property type="match status" value="1"/>
</dbReference>
<accession>U4R3V1</accession>
<feature type="transmembrane region" description="Helical" evidence="1">
    <location>
        <begin position="223"/>
        <end position="244"/>
    </location>
</feature>
<dbReference type="PATRIC" id="fig|1330534.3.peg.1638"/>
<evidence type="ECO:0000313" key="3">
    <source>
        <dbReference type="Proteomes" id="UP000016860"/>
    </source>
</evidence>
<dbReference type="Proteomes" id="UP000016860">
    <property type="component" value="Unassembled WGS sequence"/>
</dbReference>
<feature type="transmembrane region" description="Helical" evidence="1">
    <location>
        <begin position="82"/>
        <end position="101"/>
    </location>
</feature>
<feature type="transmembrane region" description="Helical" evidence="1">
    <location>
        <begin position="121"/>
        <end position="147"/>
    </location>
</feature>
<dbReference type="EMBL" id="ATAY01000026">
    <property type="protein sequence ID" value="EPR12518.1"/>
    <property type="molecule type" value="Genomic_DNA"/>
</dbReference>
<feature type="transmembrane region" description="Helical" evidence="1">
    <location>
        <begin position="183"/>
        <end position="203"/>
    </location>
</feature>
<sequence length="322" mass="37487">MTNNLKTYLNEISQYLYTNNSKDKEDILKEIEAYILEETKNTYQKVTEEGILRVTKDFGSPREVAKRYMHELQENTIPRKRFFMMLLSIVFAIHSSIYMFLMIYNIDSLAFDNSYSDNVKLLLQILSVFVVLFMDAVILLPITAYLFKKKRDFKFFKFISDNDENTSLSDISFFRPKQRKDNIILMFVSIVVFAVELLVYAKYKTLFVISSLKDHNVILADNVICKAVSIAIIVVTAIHFVNYLYKALSGKISGELLLTTIRLVLLWAAINVITFYRNEVPEFQDALKGMNYLNIVMVIVVVLFLYSCIRNCVISNIKYKLK</sequence>
<reference evidence="2 3" key="1">
    <citation type="journal article" date="2013" name="Genome Announc.">
        <title>Draft Genome Sequence of the Cellulolytic Bacterium Clostridium papyrosolvens C7 (ATCC 700395).</title>
        <authorList>
            <person name="Zepeda V."/>
            <person name="Dassa B."/>
            <person name="Borovok I."/>
            <person name="Lamed R."/>
            <person name="Bayer E.A."/>
            <person name="Cate J.H."/>
        </authorList>
    </citation>
    <scope>NUCLEOTIDE SEQUENCE [LARGE SCALE GENOMIC DNA]</scope>
    <source>
        <strain evidence="2 3">C7</strain>
    </source>
</reference>
<feature type="transmembrane region" description="Helical" evidence="1">
    <location>
        <begin position="292"/>
        <end position="313"/>
    </location>
</feature>
<comment type="caution">
    <text evidence="2">The sequence shown here is derived from an EMBL/GenBank/DDBJ whole genome shotgun (WGS) entry which is preliminary data.</text>
</comment>
<keyword evidence="1" id="KW-0812">Transmembrane</keyword>
<dbReference type="STRING" id="1330534.L323_08195"/>
<dbReference type="RefSeq" id="WP_020815192.1">
    <property type="nucleotide sequence ID" value="NZ_ATAY01000026.1"/>
</dbReference>
<proteinExistence type="predicted"/>
<gene>
    <name evidence="2" type="ORF">L323_08195</name>
</gene>
<dbReference type="AlphaFoldDB" id="U4R3V1"/>
<dbReference type="OrthoDB" id="2079424at2"/>
<keyword evidence="1" id="KW-0472">Membrane</keyword>
<keyword evidence="1" id="KW-1133">Transmembrane helix</keyword>
<evidence type="ECO:0000313" key="2">
    <source>
        <dbReference type="EMBL" id="EPR12518.1"/>
    </source>
</evidence>
<feature type="transmembrane region" description="Helical" evidence="1">
    <location>
        <begin position="256"/>
        <end position="276"/>
    </location>
</feature>